<evidence type="ECO:0000313" key="2">
    <source>
        <dbReference type="EMBL" id="TZG26079.1"/>
    </source>
</evidence>
<dbReference type="EMBL" id="VTOU01000003">
    <property type="protein sequence ID" value="TZG26079.1"/>
    <property type="molecule type" value="Genomic_DNA"/>
</dbReference>
<dbReference type="GO" id="GO:0004852">
    <property type="term" value="F:uroporphyrinogen-III synthase activity"/>
    <property type="evidence" value="ECO:0007669"/>
    <property type="project" value="InterPro"/>
</dbReference>
<dbReference type="InterPro" id="IPR003754">
    <property type="entry name" value="4pyrrol_synth_uPrphyn_synth"/>
</dbReference>
<feature type="domain" description="Tetrapyrrole biosynthesis uroporphyrinogen III synthase" evidence="1">
    <location>
        <begin position="20"/>
        <end position="221"/>
    </location>
</feature>
<accession>A0A5D9C332</accession>
<dbReference type="Pfam" id="PF02602">
    <property type="entry name" value="HEM4"/>
    <property type="match status" value="1"/>
</dbReference>
<dbReference type="Proteomes" id="UP000322077">
    <property type="component" value="Unassembled WGS sequence"/>
</dbReference>
<dbReference type="SUPFAM" id="SSF69618">
    <property type="entry name" value="HemD-like"/>
    <property type="match status" value="1"/>
</dbReference>
<reference evidence="2 3" key="1">
    <citation type="submission" date="2019-08" db="EMBL/GenBank/DDBJ databases">
        <authorList>
            <person name="Wang G."/>
            <person name="Xu Z."/>
        </authorList>
    </citation>
    <scope>NUCLEOTIDE SEQUENCE [LARGE SCALE GENOMIC DNA]</scope>
    <source>
        <strain evidence="2 3">ZX</strain>
    </source>
</reference>
<evidence type="ECO:0000313" key="3">
    <source>
        <dbReference type="Proteomes" id="UP000322077"/>
    </source>
</evidence>
<evidence type="ECO:0000259" key="1">
    <source>
        <dbReference type="Pfam" id="PF02602"/>
    </source>
</evidence>
<name>A0A5D9C332_9SPHN</name>
<keyword evidence="3" id="KW-1185">Reference proteome</keyword>
<dbReference type="CDD" id="cd06578">
    <property type="entry name" value="HemD"/>
    <property type="match status" value="1"/>
</dbReference>
<organism evidence="2 3">
    <name type="scientific">Sphingomonas montanisoli</name>
    <dbReference type="NCBI Taxonomy" id="2606412"/>
    <lineage>
        <taxon>Bacteria</taxon>
        <taxon>Pseudomonadati</taxon>
        <taxon>Pseudomonadota</taxon>
        <taxon>Alphaproteobacteria</taxon>
        <taxon>Sphingomonadales</taxon>
        <taxon>Sphingomonadaceae</taxon>
        <taxon>Sphingomonas</taxon>
    </lineage>
</organism>
<dbReference type="Gene3D" id="3.40.50.10090">
    <property type="match status" value="1"/>
</dbReference>
<dbReference type="InterPro" id="IPR036108">
    <property type="entry name" value="4pyrrol_syn_uPrphyn_synt_sf"/>
</dbReference>
<protein>
    <submittedName>
        <fullName evidence="2">Uroporphyrinogen-III synthase</fullName>
    </submittedName>
</protein>
<proteinExistence type="predicted"/>
<comment type="caution">
    <text evidence="2">The sequence shown here is derived from an EMBL/GenBank/DDBJ whole genome shotgun (WGS) entry which is preliminary data.</text>
</comment>
<dbReference type="AlphaFoldDB" id="A0A5D9C332"/>
<gene>
    <name evidence="2" type="ORF">FYJ91_14035</name>
</gene>
<sequence length="229" mass="23875">MSRPALIILRPEPGATQTMKLAREQGWNPYVSPIFRIESVAWDAPPAADYEALIVTSANAVRQAGKALRQYRDLPAYAVGSATARALKAEGFPDIHTGRGDANALLATLAEEGVKRALHLAGVEHRDAAHPDVVVDRRIVYESAAAGQLGQGTRTALTAGGAIVLLHSGRAAQRFAELVDQDGITRAGIGIAALSPAILADAGTGWGATITAPKPDDIALLAAAARLCH</sequence>
<dbReference type="RefSeq" id="WP_149522885.1">
    <property type="nucleotide sequence ID" value="NZ_VTOU01000003.1"/>
</dbReference>
<dbReference type="GO" id="GO:0033014">
    <property type="term" value="P:tetrapyrrole biosynthetic process"/>
    <property type="evidence" value="ECO:0007669"/>
    <property type="project" value="InterPro"/>
</dbReference>